<accession>A0ABS1HLD1</accession>
<proteinExistence type="predicted"/>
<evidence type="ECO:0008006" key="3">
    <source>
        <dbReference type="Google" id="ProtNLM"/>
    </source>
</evidence>
<dbReference type="RefSeq" id="WP_200465183.1">
    <property type="nucleotide sequence ID" value="NZ_JAENRR010000024.1"/>
</dbReference>
<evidence type="ECO:0000313" key="2">
    <source>
        <dbReference type="Proteomes" id="UP000605676"/>
    </source>
</evidence>
<reference evidence="1 2" key="1">
    <citation type="submission" date="2021-01" db="EMBL/GenBank/DDBJ databases">
        <title>Carboxyliciviraga sp.nov., isolated from coastal sediments.</title>
        <authorList>
            <person name="Lu D."/>
            <person name="Zhang T."/>
        </authorList>
    </citation>
    <scope>NUCLEOTIDE SEQUENCE [LARGE SCALE GENOMIC DNA]</scope>
    <source>
        <strain evidence="1 2">N1Y132</strain>
    </source>
</reference>
<comment type="caution">
    <text evidence="1">The sequence shown here is derived from an EMBL/GenBank/DDBJ whole genome shotgun (WGS) entry which is preliminary data.</text>
</comment>
<name>A0ABS1HLD1_9BACT</name>
<dbReference type="EMBL" id="JAENRR010000024">
    <property type="protein sequence ID" value="MBK3517954.1"/>
    <property type="molecule type" value="Genomic_DNA"/>
</dbReference>
<protein>
    <recommendedName>
        <fullName evidence="3">Outer membrane protein beta-barrel domain-containing protein</fullName>
    </recommendedName>
</protein>
<organism evidence="1 2">
    <name type="scientific">Carboxylicivirga marina</name>
    <dbReference type="NCBI Taxonomy" id="2800988"/>
    <lineage>
        <taxon>Bacteria</taxon>
        <taxon>Pseudomonadati</taxon>
        <taxon>Bacteroidota</taxon>
        <taxon>Bacteroidia</taxon>
        <taxon>Marinilabiliales</taxon>
        <taxon>Marinilabiliaceae</taxon>
        <taxon>Carboxylicivirga</taxon>
    </lineage>
</organism>
<gene>
    <name evidence="1" type="ORF">JIV24_11475</name>
</gene>
<keyword evidence="2" id="KW-1185">Reference proteome</keyword>
<dbReference type="Proteomes" id="UP000605676">
    <property type="component" value="Unassembled WGS sequence"/>
</dbReference>
<evidence type="ECO:0000313" key="1">
    <source>
        <dbReference type="EMBL" id="MBK3517954.1"/>
    </source>
</evidence>
<sequence length="99" mass="10890">MFNYVSSHYNKQCGTTHLRPYLYAAYLFGSSTEEDDEEVAKAKATAWEIGGGAAIFLNDFASIDITLGYGKATFISRDDEKAKILAKALAVNVGFSLYF</sequence>